<keyword evidence="2 7" id="KW-0863">Zinc-finger</keyword>
<dbReference type="SMART" id="SM00355">
    <property type="entry name" value="ZnF_C2H2"/>
    <property type="match status" value="2"/>
</dbReference>
<reference evidence="11 12" key="1">
    <citation type="submission" date="2014-02" db="EMBL/GenBank/DDBJ databases">
        <title>Transposable element dynamics among asymbiotic and ectomycorrhizal Amanita fungi.</title>
        <authorList>
            <consortium name="DOE Joint Genome Institute"/>
            <person name="Hess J."/>
            <person name="Skrede I."/>
            <person name="Wolfe B."/>
            <person name="LaButti K."/>
            <person name="Ohm R.A."/>
            <person name="Grigoriev I.V."/>
            <person name="Pringle A."/>
        </authorList>
    </citation>
    <scope>NUCLEOTIDE SEQUENCE [LARGE SCALE GENOMIC DNA]</scope>
    <source>
        <strain evidence="11 12">SKay4041</strain>
    </source>
</reference>
<feature type="domain" description="Zn(2)-C6 fungal-type" evidence="9">
    <location>
        <begin position="108"/>
        <end position="137"/>
    </location>
</feature>
<dbReference type="InterPro" id="IPR013087">
    <property type="entry name" value="Znf_C2H2_type"/>
</dbReference>
<evidence type="ECO:0000256" key="1">
    <source>
        <dbReference type="ARBA" id="ARBA00022723"/>
    </source>
</evidence>
<dbReference type="Proteomes" id="UP000242287">
    <property type="component" value="Unassembled WGS sequence"/>
</dbReference>
<dbReference type="OrthoDB" id="6365676at2759"/>
<keyword evidence="4" id="KW-0805">Transcription regulation</keyword>
<feature type="compositionally biased region" description="Low complexity" evidence="8">
    <location>
        <begin position="658"/>
        <end position="675"/>
    </location>
</feature>
<evidence type="ECO:0000259" key="10">
    <source>
        <dbReference type="PROSITE" id="PS50157"/>
    </source>
</evidence>
<keyword evidence="6" id="KW-0539">Nucleus</keyword>
<dbReference type="FunFam" id="3.30.160.60:FF:002343">
    <property type="entry name" value="Zinc finger protein 33A"/>
    <property type="match status" value="1"/>
</dbReference>
<evidence type="ECO:0000256" key="7">
    <source>
        <dbReference type="PROSITE-ProRule" id="PRU00042"/>
    </source>
</evidence>
<accession>A0A2A9NJQ5</accession>
<dbReference type="InterPro" id="IPR036236">
    <property type="entry name" value="Znf_C2H2_sf"/>
</dbReference>
<proteinExistence type="predicted"/>
<dbReference type="InterPro" id="IPR036864">
    <property type="entry name" value="Zn2-C6_fun-type_DNA-bd_sf"/>
</dbReference>
<keyword evidence="12" id="KW-1185">Reference proteome</keyword>
<dbReference type="EMBL" id="KZ302081">
    <property type="protein sequence ID" value="PFH47996.1"/>
    <property type="molecule type" value="Genomic_DNA"/>
</dbReference>
<feature type="region of interest" description="Disordered" evidence="8">
    <location>
        <begin position="624"/>
        <end position="752"/>
    </location>
</feature>
<dbReference type="PANTHER" id="PTHR47660">
    <property type="entry name" value="TRANSCRIPTION FACTOR WITH C2H2 AND ZN(2)-CYS(6) DNA BINDING DOMAIN (EUROFUNG)-RELATED-RELATED"/>
    <property type="match status" value="1"/>
</dbReference>
<feature type="compositionally biased region" description="Polar residues" evidence="8">
    <location>
        <begin position="475"/>
        <end position="503"/>
    </location>
</feature>
<gene>
    <name evidence="11" type="ORF">AMATHDRAFT_42559</name>
</gene>
<dbReference type="SUPFAM" id="SSF57701">
    <property type="entry name" value="Zn2/Cys6 DNA-binding domain"/>
    <property type="match status" value="1"/>
</dbReference>
<evidence type="ECO:0000259" key="9">
    <source>
        <dbReference type="PROSITE" id="PS50048"/>
    </source>
</evidence>
<name>A0A2A9NJQ5_9AGAR</name>
<dbReference type="PROSITE" id="PS50157">
    <property type="entry name" value="ZINC_FINGER_C2H2_2"/>
    <property type="match status" value="2"/>
</dbReference>
<dbReference type="PANTHER" id="PTHR47660:SF2">
    <property type="entry name" value="TRANSCRIPTION FACTOR WITH C2H2 AND ZN(2)-CYS(6) DNA BINDING DOMAIN (EUROFUNG)"/>
    <property type="match status" value="1"/>
</dbReference>
<dbReference type="AlphaFoldDB" id="A0A2A9NJQ5"/>
<feature type="compositionally biased region" description="Low complexity" evidence="8">
    <location>
        <begin position="369"/>
        <end position="388"/>
    </location>
</feature>
<evidence type="ECO:0000256" key="4">
    <source>
        <dbReference type="ARBA" id="ARBA00023015"/>
    </source>
</evidence>
<feature type="compositionally biased region" description="Low complexity" evidence="8">
    <location>
        <begin position="584"/>
        <end position="595"/>
    </location>
</feature>
<dbReference type="InterPro" id="IPR001138">
    <property type="entry name" value="Zn2Cys6_DnaBD"/>
</dbReference>
<evidence type="ECO:0000256" key="5">
    <source>
        <dbReference type="ARBA" id="ARBA00023163"/>
    </source>
</evidence>
<evidence type="ECO:0000256" key="8">
    <source>
        <dbReference type="SAM" id="MobiDB-lite"/>
    </source>
</evidence>
<feature type="domain" description="C2H2-type" evidence="10">
    <location>
        <begin position="29"/>
        <end position="56"/>
    </location>
</feature>
<evidence type="ECO:0000256" key="2">
    <source>
        <dbReference type="ARBA" id="ARBA00022771"/>
    </source>
</evidence>
<keyword evidence="3" id="KW-0862">Zinc</keyword>
<dbReference type="SUPFAM" id="SSF57667">
    <property type="entry name" value="beta-beta-alpha zinc fingers"/>
    <property type="match status" value="1"/>
</dbReference>
<protein>
    <recommendedName>
        <fullName evidence="13">Zn(2)-C6 fungal-type domain-containing protein</fullName>
    </recommendedName>
</protein>
<dbReference type="STRING" id="703135.A0A2A9NJQ5"/>
<dbReference type="Gene3D" id="3.30.160.60">
    <property type="entry name" value="Classic Zinc Finger"/>
    <property type="match status" value="2"/>
</dbReference>
<organism evidence="11 12">
    <name type="scientific">Amanita thiersii Skay4041</name>
    <dbReference type="NCBI Taxonomy" id="703135"/>
    <lineage>
        <taxon>Eukaryota</taxon>
        <taxon>Fungi</taxon>
        <taxon>Dikarya</taxon>
        <taxon>Basidiomycota</taxon>
        <taxon>Agaricomycotina</taxon>
        <taxon>Agaricomycetes</taxon>
        <taxon>Agaricomycetidae</taxon>
        <taxon>Agaricales</taxon>
        <taxon>Pluteineae</taxon>
        <taxon>Amanitaceae</taxon>
        <taxon>Amanita</taxon>
    </lineage>
</organism>
<sequence>MRYEMGLLNNYKATLSSHSARTTEMGGEHKCPVCQATFTRPQHVARHMRSHTGDRPYKCQYCGDQFARSDLLSRHCNKCHANERPLPNAGTRRRGSASASRATTSKQACDQCVQSSLPCDGSNPCAKCVQRKCRCTYVKFHRQTAPVGPGHNIRQAGGAPPSSSAAAVVAATAAGLVPGSSGSSTGSRLSLYSQSDDFILGPPPPSVPSVGGVTSMADNLYSQSLTFPPLYPHQHNDPAATLGLGNNTEFTAKFRAQQDPYRRGSLPINPALPSAAAPGAGLIPGLYTDPRQPATSSWMASWGQENDPSYTSTNTHPEALHEKQPLQSDLPHHFMNPSNILMPPTADGTYTHPSAFIGSRDRRNSFDYTSESSSTTSQSLPSSAASSSVHLPLDNVNIHRSFPGDQQSAPGYPGVASQTDQPTRQYAPPRGPHEGFSSAFGLMSLDEPEMLAGLSTDGAPFFSNNALTTLGADDPNQTPMPSKQPEQASSQNQRSHPAASTPSREAEIRELRDFWKQYIRTPLSGPGLGSDATPGPLQRHSPPTFRRPRVASLPHTKTPLVADSDKYALHQQQAPHPNEGGGNRNSRNTNNENSNAMSSMRTTLHDQEDLRSYEAAVLARKAPTTLSLGPRARKKVGSQSSSPQAPSLQVEPSNVRFSYSPGSSRPSSATGPSSSLANWSGKPGHAQLAYTQDRVTSSPPSRESSLSIDDSAGSGGSDREGLRPSFKRLPSHTLGPTHAKRTQLSIDDDGEEDIMNAKPGLLAAKQRSLVGSGAGIPVYSDHEFGGGDVGSLGAGGVGGGADAYSGIGHQQSRHQYQQAPYPPHPERPVVNLSDRHRRMSAPTTVAPSASTFTFVAPTSGPT</sequence>
<feature type="domain" description="C2H2-type" evidence="10">
    <location>
        <begin position="57"/>
        <end position="85"/>
    </location>
</feature>
<feature type="region of interest" description="Disordered" evidence="8">
    <location>
        <begin position="522"/>
        <end position="553"/>
    </location>
</feature>
<evidence type="ECO:0008006" key="13">
    <source>
        <dbReference type="Google" id="ProtNLM"/>
    </source>
</evidence>
<dbReference type="GO" id="GO:0000981">
    <property type="term" value="F:DNA-binding transcription factor activity, RNA polymerase II-specific"/>
    <property type="evidence" value="ECO:0007669"/>
    <property type="project" value="InterPro"/>
</dbReference>
<dbReference type="PROSITE" id="PS50048">
    <property type="entry name" value="ZN2_CY6_FUNGAL_2"/>
    <property type="match status" value="1"/>
</dbReference>
<feature type="compositionally biased region" description="Low complexity" evidence="8">
    <location>
        <begin position="803"/>
        <end position="819"/>
    </location>
</feature>
<keyword evidence="5" id="KW-0804">Transcription</keyword>
<feature type="compositionally biased region" description="Low complexity" evidence="8">
    <location>
        <begin position="638"/>
        <end position="647"/>
    </location>
</feature>
<feature type="region of interest" description="Disordered" evidence="8">
    <location>
        <begin position="465"/>
        <end position="506"/>
    </location>
</feature>
<feature type="region of interest" description="Disordered" evidence="8">
    <location>
        <begin position="293"/>
        <end position="439"/>
    </location>
</feature>
<keyword evidence="1" id="KW-0479">Metal-binding</keyword>
<feature type="compositionally biased region" description="Polar residues" evidence="8">
    <location>
        <begin position="293"/>
        <end position="316"/>
    </location>
</feature>
<dbReference type="CDD" id="cd00067">
    <property type="entry name" value="GAL4"/>
    <property type="match status" value="1"/>
</dbReference>
<feature type="compositionally biased region" description="Low complexity" evidence="8">
    <location>
        <begin position="697"/>
        <end position="712"/>
    </location>
</feature>
<evidence type="ECO:0000313" key="11">
    <source>
        <dbReference type="EMBL" id="PFH47996.1"/>
    </source>
</evidence>
<evidence type="ECO:0000313" key="12">
    <source>
        <dbReference type="Proteomes" id="UP000242287"/>
    </source>
</evidence>
<feature type="region of interest" description="Disordered" evidence="8">
    <location>
        <begin position="803"/>
        <end position="830"/>
    </location>
</feature>
<evidence type="ECO:0000256" key="6">
    <source>
        <dbReference type="ARBA" id="ARBA00023242"/>
    </source>
</evidence>
<evidence type="ECO:0000256" key="3">
    <source>
        <dbReference type="ARBA" id="ARBA00022833"/>
    </source>
</evidence>
<dbReference type="PROSITE" id="PS00028">
    <property type="entry name" value="ZINC_FINGER_C2H2_1"/>
    <property type="match status" value="2"/>
</dbReference>
<feature type="region of interest" description="Disordered" evidence="8">
    <location>
        <begin position="572"/>
        <end position="605"/>
    </location>
</feature>
<dbReference type="GO" id="GO:0008270">
    <property type="term" value="F:zinc ion binding"/>
    <property type="evidence" value="ECO:0007669"/>
    <property type="project" value="UniProtKB-KW"/>
</dbReference>